<dbReference type="PANTHER" id="PTHR43712:SF16">
    <property type="entry name" value="O-METHYLTRANSFERASE ELCB"/>
    <property type="match status" value="1"/>
</dbReference>
<dbReference type="InterPro" id="IPR016461">
    <property type="entry name" value="COMT-like"/>
</dbReference>
<dbReference type="GeneID" id="68354614"/>
<evidence type="ECO:0000313" key="6">
    <source>
        <dbReference type="Proteomes" id="UP000824596"/>
    </source>
</evidence>
<dbReference type="SUPFAM" id="SSF53335">
    <property type="entry name" value="S-adenosyl-L-methionine-dependent methyltransferases"/>
    <property type="match status" value="1"/>
</dbReference>
<dbReference type="Pfam" id="PF00891">
    <property type="entry name" value="Methyltransf_2"/>
    <property type="match status" value="1"/>
</dbReference>
<dbReference type="Gene3D" id="1.10.10.10">
    <property type="entry name" value="Winged helix-like DNA-binding domain superfamily/Winged helix DNA-binding domain"/>
    <property type="match status" value="1"/>
</dbReference>
<reference evidence="5" key="1">
    <citation type="submission" date="2021-09" db="EMBL/GenBank/DDBJ databases">
        <title>A high-quality genome of the endoparasitic fungus Hirsutella rhossiliensis with a comparison of Hirsutella genomes reveals transposable elements contributing to genome size variation.</title>
        <authorList>
            <person name="Lin R."/>
            <person name="Jiao Y."/>
            <person name="Sun X."/>
            <person name="Ling J."/>
            <person name="Xie B."/>
            <person name="Cheng X."/>
        </authorList>
    </citation>
    <scope>NUCLEOTIDE SEQUENCE</scope>
    <source>
        <strain evidence="5">HR02</strain>
    </source>
</reference>
<comment type="caution">
    <text evidence="5">The sequence shown here is derived from an EMBL/GenBank/DDBJ whole genome shotgun (WGS) entry which is preliminary data.</text>
</comment>
<dbReference type="PROSITE" id="PS51683">
    <property type="entry name" value="SAM_OMT_II"/>
    <property type="match status" value="1"/>
</dbReference>
<keyword evidence="3" id="KW-0949">S-adenosyl-L-methionine</keyword>
<sequence length="427" mass="46279">MANHGVKPVAQLLAQIQSNTSEYLAFFSAQGLPEPSFGAGDGLKQGQPLPASVQAARDAALEATDELHHLLLGPLALVVDCPGDHYLMLSLQYIFRHKLVRHVPLEGATTFDAVAQAAGLDVRDVTRFLRSAMTRHVFHERRKGSVEHTAASRVLVDDDSNGHSAAMVEAAGPAARSPASPAGYALGHGTRRDENPFDAIWRDAARQQRFIDAMTYSHRHASYSVEHLLQGFDFSGARTVVDVGGSHGQAAVALAAKYPSLERIVVQDLGETIVGLNDKVPGELRARVHGMAHDFLAPQPVRDADVYLLRWILHDWSDKYCVKILRALVPALKPGAKVVVNDICMPEPGQLGIAAERSLRLMDISMKAFNNARERDAETWAGLFAEADARFEFVGITVPEGASMAIIQAQWRPTAASVGDTEGNLGR</sequence>
<dbReference type="AlphaFoldDB" id="A0A9P8SIT9"/>
<evidence type="ECO:0000313" key="5">
    <source>
        <dbReference type="EMBL" id="KAH0962975.1"/>
    </source>
</evidence>
<accession>A0A9P8SIT9</accession>
<dbReference type="SUPFAM" id="SSF46785">
    <property type="entry name" value="Winged helix' DNA-binding domain"/>
    <property type="match status" value="1"/>
</dbReference>
<dbReference type="InterPro" id="IPR036388">
    <property type="entry name" value="WH-like_DNA-bd_sf"/>
</dbReference>
<proteinExistence type="predicted"/>
<dbReference type="GO" id="GO:0032259">
    <property type="term" value="P:methylation"/>
    <property type="evidence" value="ECO:0007669"/>
    <property type="project" value="UniProtKB-KW"/>
</dbReference>
<keyword evidence="6" id="KW-1185">Reference proteome</keyword>
<name>A0A9P8SIT9_9HYPO</name>
<protein>
    <submittedName>
        <fullName evidence="5">O-methyltransferase domain-containing protein</fullName>
    </submittedName>
</protein>
<keyword evidence="1" id="KW-0489">Methyltransferase</keyword>
<dbReference type="Proteomes" id="UP000824596">
    <property type="component" value="Unassembled WGS sequence"/>
</dbReference>
<dbReference type="InterPro" id="IPR001077">
    <property type="entry name" value="COMT_C"/>
</dbReference>
<feature type="domain" description="O-methyltransferase C-terminal" evidence="4">
    <location>
        <begin position="191"/>
        <end position="387"/>
    </location>
</feature>
<dbReference type="EMBL" id="JAIZPD010000005">
    <property type="protein sequence ID" value="KAH0962975.1"/>
    <property type="molecule type" value="Genomic_DNA"/>
</dbReference>
<dbReference type="PANTHER" id="PTHR43712">
    <property type="entry name" value="PUTATIVE (AFU_ORTHOLOGUE AFUA_4G14580)-RELATED"/>
    <property type="match status" value="1"/>
</dbReference>
<evidence type="ECO:0000256" key="1">
    <source>
        <dbReference type="ARBA" id="ARBA00022603"/>
    </source>
</evidence>
<evidence type="ECO:0000259" key="4">
    <source>
        <dbReference type="Pfam" id="PF00891"/>
    </source>
</evidence>
<gene>
    <name evidence="5" type="ORF">HRG_05485</name>
</gene>
<evidence type="ECO:0000256" key="2">
    <source>
        <dbReference type="ARBA" id="ARBA00022679"/>
    </source>
</evidence>
<dbReference type="Gene3D" id="3.40.50.150">
    <property type="entry name" value="Vaccinia Virus protein VP39"/>
    <property type="match status" value="1"/>
</dbReference>
<dbReference type="InterPro" id="IPR036390">
    <property type="entry name" value="WH_DNA-bd_sf"/>
</dbReference>
<dbReference type="OrthoDB" id="1606438at2759"/>
<keyword evidence="2" id="KW-0808">Transferase</keyword>
<organism evidence="5 6">
    <name type="scientific">Hirsutella rhossiliensis</name>
    <dbReference type="NCBI Taxonomy" id="111463"/>
    <lineage>
        <taxon>Eukaryota</taxon>
        <taxon>Fungi</taxon>
        <taxon>Dikarya</taxon>
        <taxon>Ascomycota</taxon>
        <taxon>Pezizomycotina</taxon>
        <taxon>Sordariomycetes</taxon>
        <taxon>Hypocreomycetidae</taxon>
        <taxon>Hypocreales</taxon>
        <taxon>Ophiocordycipitaceae</taxon>
        <taxon>Hirsutella</taxon>
    </lineage>
</organism>
<dbReference type="RefSeq" id="XP_044720488.1">
    <property type="nucleotide sequence ID" value="XM_044863956.1"/>
</dbReference>
<dbReference type="InterPro" id="IPR029063">
    <property type="entry name" value="SAM-dependent_MTases_sf"/>
</dbReference>
<dbReference type="GO" id="GO:0008171">
    <property type="term" value="F:O-methyltransferase activity"/>
    <property type="evidence" value="ECO:0007669"/>
    <property type="project" value="InterPro"/>
</dbReference>
<evidence type="ECO:0000256" key="3">
    <source>
        <dbReference type="ARBA" id="ARBA00022691"/>
    </source>
</evidence>